<sequence length="105" mass="12041">MTACGCNRQTDELERQCPLCKEKSKNINFMAVKPVVKQDLQRFVQKDNYYICRNTNCDVVFFNEEENIVFLTRDIDMSADFSEVSKNNKHKCQKGCGGCSQKKGG</sequence>
<keyword evidence="3" id="KW-1185">Reference proteome</keyword>
<name>A0A1I0D713_9FIRM</name>
<accession>A0A1I0D713</accession>
<proteinExistence type="predicted"/>
<dbReference type="STRING" id="426128.SAMN05660297_01867"/>
<protein>
    <recommendedName>
        <fullName evidence="1">CopZ zinc binding domain-containing protein</fullName>
    </recommendedName>
</protein>
<evidence type="ECO:0000313" key="3">
    <source>
        <dbReference type="Proteomes" id="UP000199568"/>
    </source>
</evidence>
<dbReference type="Proteomes" id="UP000199568">
    <property type="component" value="Unassembled WGS sequence"/>
</dbReference>
<evidence type="ECO:0000259" key="1">
    <source>
        <dbReference type="Pfam" id="PF18423"/>
    </source>
</evidence>
<feature type="domain" description="CopZ zinc binding" evidence="1">
    <location>
        <begin position="15"/>
        <end position="75"/>
    </location>
</feature>
<dbReference type="EMBL" id="FOHU01000007">
    <property type="protein sequence ID" value="SET27300.1"/>
    <property type="molecule type" value="Genomic_DNA"/>
</dbReference>
<dbReference type="AlphaFoldDB" id="A0A1I0D713"/>
<gene>
    <name evidence="2" type="ORF">SAMN05660297_01867</name>
</gene>
<dbReference type="InterPro" id="IPR040890">
    <property type="entry name" value="Znf_CopZ"/>
</dbReference>
<dbReference type="Pfam" id="PF18423">
    <property type="entry name" value="zf_CopZ"/>
    <property type="match status" value="1"/>
</dbReference>
<dbReference type="Gene3D" id="2.20.25.270">
    <property type="match status" value="1"/>
</dbReference>
<dbReference type="RefSeq" id="WP_090442730.1">
    <property type="nucleotide sequence ID" value="NZ_FOHU01000007.1"/>
</dbReference>
<organism evidence="2 3">
    <name type="scientific">Natronincola peptidivorans</name>
    <dbReference type="NCBI Taxonomy" id="426128"/>
    <lineage>
        <taxon>Bacteria</taxon>
        <taxon>Bacillati</taxon>
        <taxon>Bacillota</taxon>
        <taxon>Clostridia</taxon>
        <taxon>Peptostreptococcales</taxon>
        <taxon>Natronincolaceae</taxon>
        <taxon>Natronincola</taxon>
    </lineage>
</organism>
<dbReference type="OrthoDB" id="95698at2"/>
<evidence type="ECO:0000313" key="2">
    <source>
        <dbReference type="EMBL" id="SET27300.1"/>
    </source>
</evidence>
<reference evidence="2 3" key="1">
    <citation type="submission" date="2016-10" db="EMBL/GenBank/DDBJ databases">
        <authorList>
            <person name="de Groot N.N."/>
        </authorList>
    </citation>
    <scope>NUCLEOTIDE SEQUENCE [LARGE SCALE GENOMIC DNA]</scope>
    <source>
        <strain evidence="2 3">DSM 18979</strain>
    </source>
</reference>